<feature type="region of interest" description="Disordered" evidence="1">
    <location>
        <begin position="514"/>
        <end position="571"/>
    </location>
</feature>
<feature type="region of interest" description="Disordered" evidence="1">
    <location>
        <begin position="785"/>
        <end position="830"/>
    </location>
</feature>
<dbReference type="STRING" id="177199.A0A420YKS8"/>
<reference evidence="2 3" key="1">
    <citation type="submission" date="2018-08" db="EMBL/GenBank/DDBJ databases">
        <title>Draft genome of the lignicolous fungus Coniochaeta pulveracea.</title>
        <authorList>
            <person name="Borstlap C.J."/>
            <person name="De Witt R.N."/>
            <person name="Botha A."/>
            <person name="Volschenk H."/>
        </authorList>
    </citation>
    <scope>NUCLEOTIDE SEQUENCE [LARGE SCALE GENOMIC DNA]</scope>
    <source>
        <strain evidence="2 3">CAB683</strain>
    </source>
</reference>
<feature type="compositionally biased region" description="Polar residues" evidence="1">
    <location>
        <begin position="60"/>
        <end position="74"/>
    </location>
</feature>
<feature type="region of interest" description="Disordered" evidence="1">
    <location>
        <begin position="1"/>
        <end position="487"/>
    </location>
</feature>
<dbReference type="AlphaFoldDB" id="A0A420YKS8"/>
<accession>A0A420YKS8</accession>
<evidence type="ECO:0000256" key="1">
    <source>
        <dbReference type="SAM" id="MobiDB-lite"/>
    </source>
</evidence>
<evidence type="ECO:0000313" key="2">
    <source>
        <dbReference type="EMBL" id="RKU48478.1"/>
    </source>
</evidence>
<feature type="compositionally biased region" description="Gly residues" evidence="1">
    <location>
        <begin position="182"/>
        <end position="193"/>
    </location>
</feature>
<organism evidence="2 3">
    <name type="scientific">Coniochaeta pulveracea</name>
    <dbReference type="NCBI Taxonomy" id="177199"/>
    <lineage>
        <taxon>Eukaryota</taxon>
        <taxon>Fungi</taxon>
        <taxon>Dikarya</taxon>
        <taxon>Ascomycota</taxon>
        <taxon>Pezizomycotina</taxon>
        <taxon>Sordariomycetes</taxon>
        <taxon>Sordariomycetidae</taxon>
        <taxon>Coniochaetales</taxon>
        <taxon>Coniochaetaceae</taxon>
        <taxon>Coniochaeta</taxon>
    </lineage>
</organism>
<feature type="compositionally biased region" description="Polar residues" evidence="1">
    <location>
        <begin position="326"/>
        <end position="337"/>
    </location>
</feature>
<feature type="compositionally biased region" description="Pro residues" evidence="1">
    <location>
        <begin position="390"/>
        <end position="400"/>
    </location>
</feature>
<feature type="compositionally biased region" description="Low complexity" evidence="1">
    <location>
        <begin position="432"/>
        <end position="471"/>
    </location>
</feature>
<name>A0A420YKS8_9PEZI</name>
<comment type="caution">
    <text evidence="2">The sequence shown here is derived from an EMBL/GenBank/DDBJ whole genome shotgun (WGS) entry which is preliminary data.</text>
</comment>
<feature type="compositionally biased region" description="Basic and acidic residues" evidence="1">
    <location>
        <begin position="545"/>
        <end position="560"/>
    </location>
</feature>
<dbReference type="Proteomes" id="UP000275385">
    <property type="component" value="Unassembled WGS sequence"/>
</dbReference>
<dbReference type="EMBL" id="QVQW01000004">
    <property type="protein sequence ID" value="RKU48478.1"/>
    <property type="molecule type" value="Genomic_DNA"/>
</dbReference>
<dbReference type="OrthoDB" id="3600083at2759"/>
<evidence type="ECO:0000313" key="3">
    <source>
        <dbReference type="Proteomes" id="UP000275385"/>
    </source>
</evidence>
<protein>
    <submittedName>
        <fullName evidence="2">Uncharacterized protein</fullName>
    </submittedName>
</protein>
<keyword evidence="3" id="KW-1185">Reference proteome</keyword>
<feature type="compositionally biased region" description="Low complexity" evidence="1">
    <location>
        <begin position="349"/>
        <end position="381"/>
    </location>
</feature>
<feature type="compositionally biased region" description="Basic and acidic residues" evidence="1">
    <location>
        <begin position="402"/>
        <end position="414"/>
    </location>
</feature>
<sequence length="846" mass="87074">MSVRNLKAMFESRGENSPPGAEDRGRSPGAHSAGTQSPRPISKVRTNFIAVEKDGRIGLQNPSRESSVAGSTRKPSGDPETPSLSRSTSYDRPAASPDDKKGVTPSKTSLKEQPIPECPGVKSPSKMTTDLLPGQAANSQQEAPPINPDNNIDVEEPNTRMVVGGPTDVSAVTGNGSILPSGGFGEGLNGTGGGKEKKSTEAVKPNPPSKATPSKSAAPKPVTASKTTSKSTTTTPSKPLKSPTTAAAPKPTNKASEKPGIHVAHTTRTSAPQESTSTIKPATSSTVTSAKPAAKRPPPLEASPKSTGFVKPKPKSPTRPVKLPPSLTTHTAASATKFNVRRESHGSSEGRSNSRASLSGATSKTAPTTTTEKGLTRKTSTISRAGRPSIGPPPKQPPKDQPTAKKESKVDEGFLARMMRPTQASAQKTAEKAPTTPPKKTSAAPTTKKTSAPVEKRTTAPAATKPSAAVANKKHTAHVTKKADAPVAKKVAATVESKVVEPVKKAVAQTAQAVSNATTSAAKPEHKEAAVHDKRVNKTGVADKSSGEKAAAHTQPKDSKPSTTAAESPAKVVAPVVEQAATAEEIVAAASKTEGHVPLPKDVDLPSPKEASTIGDIAPVVEQLDSADLAIEAAKVADGDYTIPDHPLKPVVKGTPTTVKDVAPVVEQLESAEEAIQAAKAVDMSANLSIEPEAGKAPKETETSPVDFPAPQEASSIKDIAPVVEQLDSAEEAIEAAKVADGDYSLPEQPVKPVITGAPSLKEVAPVVEQIDSAEEAIKIAKEADGETSLPTELSAPGDIINQDARKQNGAPSEVPLAEGGHEEVGKPAQSALADIESAMNSEIGV</sequence>
<feature type="region of interest" description="Disordered" evidence="1">
    <location>
        <begin position="693"/>
        <end position="715"/>
    </location>
</feature>
<feature type="compositionally biased region" description="Low complexity" evidence="1">
    <location>
        <begin position="219"/>
        <end position="254"/>
    </location>
</feature>
<feature type="compositionally biased region" description="Polar residues" evidence="1">
    <location>
        <begin position="266"/>
        <end position="289"/>
    </location>
</feature>
<feature type="compositionally biased region" description="Basic and acidic residues" evidence="1">
    <location>
        <begin position="693"/>
        <end position="702"/>
    </location>
</feature>
<gene>
    <name evidence="2" type="ORF">DL546_004129</name>
</gene>
<proteinExistence type="predicted"/>
<feature type="compositionally biased region" description="Basic and acidic residues" evidence="1">
    <location>
        <begin position="523"/>
        <end position="536"/>
    </location>
</feature>